<dbReference type="PRINTS" id="PR00080">
    <property type="entry name" value="SDRFAMILY"/>
</dbReference>
<dbReference type="Pfam" id="PF00106">
    <property type="entry name" value="adh_short"/>
    <property type="match status" value="1"/>
</dbReference>
<keyword evidence="3" id="KW-1185">Reference proteome</keyword>
<dbReference type="InterPro" id="IPR002347">
    <property type="entry name" value="SDR_fam"/>
</dbReference>
<dbReference type="PANTHER" id="PTHR43975">
    <property type="entry name" value="ZGC:101858"/>
    <property type="match status" value="1"/>
</dbReference>
<proteinExistence type="inferred from homology"/>
<dbReference type="EMBL" id="OC952823">
    <property type="protein sequence ID" value="CAD7664383.1"/>
    <property type="molecule type" value="Genomic_DNA"/>
</dbReference>
<organism evidence="2">
    <name type="scientific">Oppiella nova</name>
    <dbReference type="NCBI Taxonomy" id="334625"/>
    <lineage>
        <taxon>Eukaryota</taxon>
        <taxon>Metazoa</taxon>
        <taxon>Ecdysozoa</taxon>
        <taxon>Arthropoda</taxon>
        <taxon>Chelicerata</taxon>
        <taxon>Arachnida</taxon>
        <taxon>Acari</taxon>
        <taxon>Acariformes</taxon>
        <taxon>Sarcoptiformes</taxon>
        <taxon>Oribatida</taxon>
        <taxon>Brachypylina</taxon>
        <taxon>Oppioidea</taxon>
        <taxon>Oppiidae</taxon>
        <taxon>Oppiella</taxon>
    </lineage>
</organism>
<reference evidence="2" key="1">
    <citation type="submission" date="2020-11" db="EMBL/GenBank/DDBJ databases">
        <authorList>
            <person name="Tran Van P."/>
        </authorList>
    </citation>
    <scope>NUCLEOTIDE SEQUENCE</scope>
</reference>
<dbReference type="PRINTS" id="PR00081">
    <property type="entry name" value="GDHRDH"/>
</dbReference>
<dbReference type="OrthoDB" id="47007at2759"/>
<name>A0A7R9R0S0_9ACAR</name>
<gene>
    <name evidence="2" type="ORF">ONB1V03_LOCUS20941</name>
</gene>
<dbReference type="Proteomes" id="UP000728032">
    <property type="component" value="Unassembled WGS sequence"/>
</dbReference>
<accession>A0A7R9R0S0</accession>
<dbReference type="PANTHER" id="PTHR43975:SF2">
    <property type="entry name" value="EG:BACR7A4.14 PROTEIN-RELATED"/>
    <property type="match status" value="1"/>
</dbReference>
<dbReference type="Pfam" id="PF13561">
    <property type="entry name" value="adh_short_C2"/>
    <property type="match status" value="1"/>
</dbReference>
<feature type="non-terminal residue" evidence="2">
    <location>
        <position position="1"/>
    </location>
</feature>
<feature type="non-terminal residue" evidence="2">
    <location>
        <position position="236"/>
    </location>
</feature>
<evidence type="ECO:0000256" key="1">
    <source>
        <dbReference type="RuleBase" id="RU000363"/>
    </source>
</evidence>
<evidence type="ECO:0000313" key="3">
    <source>
        <dbReference type="Proteomes" id="UP000728032"/>
    </source>
</evidence>
<dbReference type="InterPro" id="IPR036291">
    <property type="entry name" value="NAD(P)-bd_dom_sf"/>
</dbReference>
<dbReference type="SUPFAM" id="SSF51735">
    <property type="entry name" value="NAD(P)-binding Rossmann-fold domains"/>
    <property type="match status" value="1"/>
</dbReference>
<dbReference type="AlphaFoldDB" id="A0A7R9R0S0"/>
<dbReference type="Gene3D" id="3.40.50.720">
    <property type="entry name" value="NAD(P)-binding Rossmann-like Domain"/>
    <property type="match status" value="2"/>
</dbReference>
<comment type="similarity">
    <text evidence="1">Belongs to the short-chain dehydrogenases/reductases (SDR) family.</text>
</comment>
<sequence length="236" mass="25385">EEVKNSRNFTGKVVLVTGSSSGIGESITKLFSVLGASVVVTGRKEADVQRVAQEVEKLSPYKLKPLQVVADLTKPQDVEHLINETIKAFGKLDVLVNNAGIYPTSSIDDSNLMEEWDQVFNIDLRAVVQLIHTALPHLEATNAKAALDMLTRVLALELGPKGVRVNAINPGATKVGQIPDVLYELVVKHTPLGRAALPIDIANGVVFLASSDSKFITGANLVIDGGLVYNYPAYMQ</sequence>
<dbReference type="EMBL" id="CAJPVJ010037998">
    <property type="protein sequence ID" value="CAG2181520.1"/>
    <property type="molecule type" value="Genomic_DNA"/>
</dbReference>
<evidence type="ECO:0000313" key="2">
    <source>
        <dbReference type="EMBL" id="CAD7664383.1"/>
    </source>
</evidence>
<protein>
    <submittedName>
        <fullName evidence="2">Uncharacterized protein</fullName>
    </submittedName>
</protein>